<evidence type="ECO:0000256" key="8">
    <source>
        <dbReference type="RuleBase" id="RU000477"/>
    </source>
</evidence>
<dbReference type="EMBL" id="KZ819287">
    <property type="protein sequence ID" value="PWN99852.1"/>
    <property type="molecule type" value="Genomic_DNA"/>
</dbReference>
<feature type="transmembrane region" description="Helical" evidence="10">
    <location>
        <begin position="125"/>
        <end position="146"/>
    </location>
</feature>
<dbReference type="PANTHER" id="PTHR43829:SF14">
    <property type="entry name" value="AQUAPORIN 3"/>
    <property type="match status" value="1"/>
</dbReference>
<keyword evidence="6 10" id="KW-1133">Transmembrane helix</keyword>
<dbReference type="GeneID" id="37267648"/>
<dbReference type="Proteomes" id="UP000245946">
    <property type="component" value="Unassembled WGS sequence"/>
</dbReference>
<sequence length="371" mass="39477">MASTQQQHVAPTYHAGDAPSEEKTSGDHSHHGFQRQHRAPGQLELGITEVLEGRNEVREVVPVAGLERSMLRIKVDAARPSWVGAAVGEFFGVWLYTFAGQIATATLVLTTVAGEPQGNLLTIGLAYSFGIAFALIVCATASGGIFHPGVLIAQVIFKGFPLKRVPLYLFFQLLGGFVSSLMVYAMFQSEMDAYHAGLLRLGAAANSRIFSPQGPAGIIALFPPAGVPMRQSFAVEVFGDLFVGLVIAACVDGSNPFVSPAQAPFAVGLSFGVAVWGLGSFGVSLNTARDLGARFACGALYGRQCFQPAGYVASAALTNLLFTSVAFAIYMFCLSDSRRAPAGVALQQHAQAEHKHYLNATRTHEELLEKK</sequence>
<accession>A0A316ZG06</accession>
<keyword evidence="7 10" id="KW-0472">Membrane</keyword>
<evidence type="ECO:0000256" key="7">
    <source>
        <dbReference type="ARBA" id="ARBA00023136"/>
    </source>
</evidence>
<dbReference type="SUPFAM" id="SSF81338">
    <property type="entry name" value="Aquaporin-like"/>
    <property type="match status" value="1"/>
</dbReference>
<organism evidence="11 12">
    <name type="scientific">Tilletiopsis washingtonensis</name>
    <dbReference type="NCBI Taxonomy" id="58919"/>
    <lineage>
        <taxon>Eukaryota</taxon>
        <taxon>Fungi</taxon>
        <taxon>Dikarya</taxon>
        <taxon>Basidiomycota</taxon>
        <taxon>Ustilaginomycotina</taxon>
        <taxon>Exobasidiomycetes</taxon>
        <taxon>Entylomatales</taxon>
        <taxon>Entylomatales incertae sedis</taxon>
        <taxon>Tilletiopsis</taxon>
    </lineage>
</organism>
<evidence type="ECO:0000313" key="11">
    <source>
        <dbReference type="EMBL" id="PWN99852.1"/>
    </source>
</evidence>
<dbReference type="PRINTS" id="PR00783">
    <property type="entry name" value="MINTRINSICP"/>
</dbReference>
<dbReference type="GO" id="GO:0005886">
    <property type="term" value="C:plasma membrane"/>
    <property type="evidence" value="ECO:0007669"/>
    <property type="project" value="TreeGrafter"/>
</dbReference>
<dbReference type="RefSeq" id="XP_025600131.1">
    <property type="nucleotide sequence ID" value="XM_025740102.1"/>
</dbReference>
<dbReference type="Pfam" id="PF00230">
    <property type="entry name" value="MIP"/>
    <property type="match status" value="1"/>
</dbReference>
<keyword evidence="12" id="KW-1185">Reference proteome</keyword>
<feature type="transmembrane region" description="Helical" evidence="10">
    <location>
        <begin position="167"/>
        <end position="187"/>
    </location>
</feature>
<evidence type="ECO:0000256" key="3">
    <source>
        <dbReference type="ARBA" id="ARBA00022448"/>
    </source>
</evidence>
<feature type="transmembrane region" description="Helical" evidence="10">
    <location>
        <begin position="263"/>
        <end position="285"/>
    </location>
</feature>
<reference evidence="11 12" key="1">
    <citation type="journal article" date="2018" name="Mol. Biol. Evol.">
        <title>Broad Genomic Sampling Reveals a Smut Pathogenic Ancestry of the Fungal Clade Ustilaginomycotina.</title>
        <authorList>
            <person name="Kijpornyongpan T."/>
            <person name="Mondo S.J."/>
            <person name="Barry K."/>
            <person name="Sandor L."/>
            <person name="Lee J."/>
            <person name="Lipzen A."/>
            <person name="Pangilinan J."/>
            <person name="LaButti K."/>
            <person name="Hainaut M."/>
            <person name="Henrissat B."/>
            <person name="Grigoriev I.V."/>
            <person name="Spatafora J.W."/>
            <person name="Aime M.C."/>
        </authorList>
    </citation>
    <scope>NUCLEOTIDE SEQUENCE [LARGE SCALE GENOMIC DNA]</scope>
    <source>
        <strain evidence="11 12">MCA 4186</strain>
    </source>
</reference>
<dbReference type="InterPro" id="IPR023271">
    <property type="entry name" value="Aquaporin-like"/>
</dbReference>
<evidence type="ECO:0000313" key="12">
    <source>
        <dbReference type="Proteomes" id="UP000245946"/>
    </source>
</evidence>
<gene>
    <name evidence="11" type="ORF">FA09DRAFT_295095</name>
</gene>
<dbReference type="GO" id="GO:0015250">
    <property type="term" value="F:water channel activity"/>
    <property type="evidence" value="ECO:0007669"/>
    <property type="project" value="TreeGrafter"/>
</dbReference>
<protein>
    <submittedName>
        <fullName evidence="11">Aquaporin-like protein</fullName>
    </submittedName>
</protein>
<evidence type="ECO:0000256" key="5">
    <source>
        <dbReference type="ARBA" id="ARBA00022737"/>
    </source>
</evidence>
<evidence type="ECO:0000256" key="10">
    <source>
        <dbReference type="SAM" id="Phobius"/>
    </source>
</evidence>
<keyword evidence="4 8" id="KW-0812">Transmembrane</keyword>
<dbReference type="PANTHER" id="PTHR43829">
    <property type="entry name" value="AQUAPORIN OR AQUAGLYCEROPORIN RELATED"/>
    <property type="match status" value="1"/>
</dbReference>
<keyword evidence="5" id="KW-0677">Repeat</keyword>
<dbReference type="Gene3D" id="1.20.1080.10">
    <property type="entry name" value="Glycerol uptake facilitator protein"/>
    <property type="match status" value="1"/>
</dbReference>
<feature type="non-terminal residue" evidence="11">
    <location>
        <position position="371"/>
    </location>
</feature>
<feature type="region of interest" description="Disordered" evidence="9">
    <location>
        <begin position="1"/>
        <end position="38"/>
    </location>
</feature>
<dbReference type="STRING" id="58919.A0A316ZG06"/>
<evidence type="ECO:0000256" key="6">
    <source>
        <dbReference type="ARBA" id="ARBA00022989"/>
    </source>
</evidence>
<feature type="transmembrane region" description="Helical" evidence="10">
    <location>
        <begin position="311"/>
        <end position="333"/>
    </location>
</feature>
<dbReference type="GO" id="GO:0015254">
    <property type="term" value="F:glycerol channel activity"/>
    <property type="evidence" value="ECO:0007669"/>
    <property type="project" value="TreeGrafter"/>
</dbReference>
<evidence type="ECO:0000256" key="4">
    <source>
        <dbReference type="ARBA" id="ARBA00022692"/>
    </source>
</evidence>
<dbReference type="OrthoDB" id="3222at2759"/>
<evidence type="ECO:0000256" key="1">
    <source>
        <dbReference type="ARBA" id="ARBA00004141"/>
    </source>
</evidence>
<keyword evidence="3 8" id="KW-0813">Transport</keyword>
<comment type="similarity">
    <text evidence="2 8">Belongs to the MIP/aquaporin (TC 1.A.8) family.</text>
</comment>
<evidence type="ECO:0000256" key="9">
    <source>
        <dbReference type="SAM" id="MobiDB-lite"/>
    </source>
</evidence>
<evidence type="ECO:0000256" key="2">
    <source>
        <dbReference type="ARBA" id="ARBA00006175"/>
    </source>
</evidence>
<comment type="subcellular location">
    <subcellularLocation>
        <location evidence="1">Membrane</location>
        <topology evidence="1">Multi-pass membrane protein</topology>
    </subcellularLocation>
</comment>
<feature type="compositionally biased region" description="Basic and acidic residues" evidence="9">
    <location>
        <begin position="20"/>
        <end position="30"/>
    </location>
</feature>
<proteinExistence type="inferred from homology"/>
<dbReference type="AlphaFoldDB" id="A0A316ZG06"/>
<feature type="transmembrane region" description="Helical" evidence="10">
    <location>
        <begin position="93"/>
        <end position="113"/>
    </location>
</feature>
<name>A0A316ZG06_9BASI</name>
<dbReference type="InterPro" id="IPR050363">
    <property type="entry name" value="MIP/Aquaporin"/>
</dbReference>
<dbReference type="InterPro" id="IPR000425">
    <property type="entry name" value="MIP"/>
</dbReference>